<feature type="domain" description="ABC transporter" evidence="5">
    <location>
        <begin position="5"/>
        <end position="247"/>
    </location>
</feature>
<dbReference type="GO" id="GO:0005524">
    <property type="term" value="F:ATP binding"/>
    <property type="evidence" value="ECO:0007669"/>
    <property type="project" value="UniProtKB-KW"/>
</dbReference>
<keyword evidence="7" id="KW-1185">Reference proteome</keyword>
<keyword evidence="3" id="KW-0547">Nucleotide-binding</keyword>
<dbReference type="CDD" id="cd03257">
    <property type="entry name" value="ABC_NikE_OppD_transporters"/>
    <property type="match status" value="1"/>
</dbReference>
<dbReference type="PROSITE" id="PS00211">
    <property type="entry name" value="ABC_TRANSPORTER_1"/>
    <property type="match status" value="1"/>
</dbReference>
<dbReference type="InterPro" id="IPR003593">
    <property type="entry name" value="AAA+_ATPase"/>
</dbReference>
<dbReference type="PANTHER" id="PTHR43776:SF7">
    <property type="entry name" value="D,D-DIPEPTIDE TRANSPORT ATP-BINDING PROTEIN DDPF-RELATED"/>
    <property type="match status" value="1"/>
</dbReference>
<keyword evidence="4 6" id="KW-0067">ATP-binding</keyword>
<dbReference type="Gene3D" id="3.40.50.300">
    <property type="entry name" value="P-loop containing nucleotide triphosphate hydrolases"/>
    <property type="match status" value="1"/>
</dbReference>
<gene>
    <name evidence="6" type="ORF">Dfulv_15500</name>
</gene>
<name>A0ABY5W6D9_9ACTN</name>
<protein>
    <submittedName>
        <fullName evidence="6">ABC transporter ATP-binding protein</fullName>
    </submittedName>
</protein>
<dbReference type="Pfam" id="PF08352">
    <property type="entry name" value="oligo_HPY"/>
    <property type="match status" value="1"/>
</dbReference>
<accession>A0ABY5W6D9</accession>
<dbReference type="InterPro" id="IPR050319">
    <property type="entry name" value="ABC_transp_ATP-bind"/>
</dbReference>
<dbReference type="RefSeq" id="WP_259863695.1">
    <property type="nucleotide sequence ID" value="NZ_BAAAST010000012.1"/>
</dbReference>
<evidence type="ECO:0000256" key="2">
    <source>
        <dbReference type="ARBA" id="ARBA00022448"/>
    </source>
</evidence>
<dbReference type="Proteomes" id="UP001059617">
    <property type="component" value="Chromosome"/>
</dbReference>
<dbReference type="InterPro" id="IPR017871">
    <property type="entry name" value="ABC_transporter-like_CS"/>
</dbReference>
<keyword evidence="2" id="KW-0813">Transport</keyword>
<dbReference type="InterPro" id="IPR027417">
    <property type="entry name" value="P-loop_NTPase"/>
</dbReference>
<evidence type="ECO:0000313" key="6">
    <source>
        <dbReference type="EMBL" id="UWP85563.1"/>
    </source>
</evidence>
<reference evidence="6" key="2">
    <citation type="submission" date="2022-09" db="EMBL/GenBank/DDBJ databases">
        <title>Biosynthetic gene clusters of Dactylosporangioum fulvum.</title>
        <authorList>
            <person name="Caradec T."/>
        </authorList>
    </citation>
    <scope>NUCLEOTIDE SEQUENCE</scope>
    <source>
        <strain evidence="6">NRRL B-16292</strain>
    </source>
</reference>
<evidence type="ECO:0000259" key="5">
    <source>
        <dbReference type="PROSITE" id="PS50893"/>
    </source>
</evidence>
<evidence type="ECO:0000313" key="7">
    <source>
        <dbReference type="Proteomes" id="UP001059617"/>
    </source>
</evidence>
<dbReference type="Pfam" id="PF00005">
    <property type="entry name" value="ABC_tran"/>
    <property type="match status" value="1"/>
</dbReference>
<dbReference type="SUPFAM" id="SSF52540">
    <property type="entry name" value="P-loop containing nucleoside triphosphate hydrolases"/>
    <property type="match status" value="1"/>
</dbReference>
<dbReference type="SMART" id="SM00382">
    <property type="entry name" value="AAA"/>
    <property type="match status" value="1"/>
</dbReference>
<dbReference type="NCBIfam" id="TIGR01727">
    <property type="entry name" value="oligo_HPY"/>
    <property type="match status" value="1"/>
</dbReference>
<dbReference type="EMBL" id="CP073720">
    <property type="protein sequence ID" value="UWP85563.1"/>
    <property type="molecule type" value="Genomic_DNA"/>
</dbReference>
<evidence type="ECO:0000256" key="1">
    <source>
        <dbReference type="ARBA" id="ARBA00005417"/>
    </source>
</evidence>
<dbReference type="InterPro" id="IPR003439">
    <property type="entry name" value="ABC_transporter-like_ATP-bd"/>
</dbReference>
<dbReference type="InterPro" id="IPR013563">
    <property type="entry name" value="Oligopep_ABC_C"/>
</dbReference>
<dbReference type="PROSITE" id="PS50893">
    <property type="entry name" value="ABC_TRANSPORTER_2"/>
    <property type="match status" value="1"/>
</dbReference>
<organism evidence="6 7">
    <name type="scientific">Dactylosporangium fulvum</name>
    <dbReference type="NCBI Taxonomy" id="53359"/>
    <lineage>
        <taxon>Bacteria</taxon>
        <taxon>Bacillati</taxon>
        <taxon>Actinomycetota</taxon>
        <taxon>Actinomycetes</taxon>
        <taxon>Micromonosporales</taxon>
        <taxon>Micromonosporaceae</taxon>
        <taxon>Dactylosporangium</taxon>
    </lineage>
</organism>
<sequence>MTDLLSLTDLQVGYRTTSRTLTAVDGVTLSIAAGDTVALVGESGCGKSSIARAIVGLAPVTGGRIHLDGTDVTSRAARSSRAFRRRVQMVFQDPYASLNPKLTVGETLEEALRCHHRMSRTERSAEIERLMTVVALDPAHANRYPAQLSGGQRQRVAIARALAVRPDLIIADEITSALDVSVQAAILNLLREIQGRTGVSILLITHNLAVARYCSVRTAVMHLGRIVEIGGTDLYEAPRHPYTRGLLDSAPNLHRRRTGPLTILGDVPDPHHPPPGCRFHPRCPMFDATAQQRRTCVTADPPLLGTEQAGVACHFPLGHGAIDVPTARQVTS</sequence>
<evidence type="ECO:0000256" key="4">
    <source>
        <dbReference type="ARBA" id="ARBA00022840"/>
    </source>
</evidence>
<evidence type="ECO:0000256" key="3">
    <source>
        <dbReference type="ARBA" id="ARBA00022741"/>
    </source>
</evidence>
<comment type="similarity">
    <text evidence="1">Belongs to the ABC transporter superfamily.</text>
</comment>
<dbReference type="PANTHER" id="PTHR43776">
    <property type="entry name" value="TRANSPORT ATP-BINDING PROTEIN"/>
    <property type="match status" value="1"/>
</dbReference>
<proteinExistence type="inferred from homology"/>
<reference evidence="6" key="1">
    <citation type="submission" date="2021-04" db="EMBL/GenBank/DDBJ databases">
        <authorList>
            <person name="Hartkoorn R.C."/>
            <person name="Beaudoing E."/>
            <person name="Hot D."/>
        </authorList>
    </citation>
    <scope>NUCLEOTIDE SEQUENCE</scope>
    <source>
        <strain evidence="6">NRRL B-16292</strain>
    </source>
</reference>